<dbReference type="AlphaFoldDB" id="A0A6A5UF86"/>
<feature type="compositionally biased region" description="Basic and acidic residues" evidence="1">
    <location>
        <begin position="208"/>
        <end position="227"/>
    </location>
</feature>
<gene>
    <name evidence="3" type="ORF">CC80DRAFT_530300</name>
</gene>
<protein>
    <submittedName>
        <fullName evidence="3">Uncharacterized protein</fullName>
    </submittedName>
</protein>
<keyword evidence="2" id="KW-0472">Membrane</keyword>
<accession>A0A6A5UF86</accession>
<feature type="region of interest" description="Disordered" evidence="1">
    <location>
        <begin position="1"/>
        <end position="53"/>
    </location>
</feature>
<dbReference type="EMBL" id="ML976977">
    <property type="protein sequence ID" value="KAF1963418.1"/>
    <property type="molecule type" value="Genomic_DNA"/>
</dbReference>
<sequence>MPHSPNPSPPSQTRPRTPINHLNFPADHPDPLLATTSTSPALPPPTLNPSPIDRGHIDRDSAIALGVLPLLILLALTWTLYTHLQHRRKRHRRLKAQRLALGGNTHTLDFGNIVARRAFRVEKQDLRQWGRSTPGAGSGAGLGPGGEAWCDPREMRGIGGMGWGMGNRTSVSTLPRYEERAGGSVGSSERGKGGSFSTMKSGLGSAGGRKDSGRRWSQGEKEKKKERGWWNSVVRYASTSLQAGRGDGGRRDGDGAGAGSRARRAASGFGAETLHDSRSEGVSTGY</sequence>
<feature type="compositionally biased region" description="Pro residues" evidence="1">
    <location>
        <begin position="1"/>
        <end position="12"/>
    </location>
</feature>
<organism evidence="3 4">
    <name type="scientific">Byssothecium circinans</name>
    <dbReference type="NCBI Taxonomy" id="147558"/>
    <lineage>
        <taxon>Eukaryota</taxon>
        <taxon>Fungi</taxon>
        <taxon>Dikarya</taxon>
        <taxon>Ascomycota</taxon>
        <taxon>Pezizomycotina</taxon>
        <taxon>Dothideomycetes</taxon>
        <taxon>Pleosporomycetidae</taxon>
        <taxon>Pleosporales</taxon>
        <taxon>Massarineae</taxon>
        <taxon>Massarinaceae</taxon>
        <taxon>Byssothecium</taxon>
    </lineage>
</organism>
<feature type="region of interest" description="Disordered" evidence="1">
    <location>
        <begin position="129"/>
        <end position="153"/>
    </location>
</feature>
<feature type="compositionally biased region" description="Low complexity" evidence="1">
    <location>
        <begin position="31"/>
        <end position="40"/>
    </location>
</feature>
<evidence type="ECO:0000256" key="2">
    <source>
        <dbReference type="SAM" id="Phobius"/>
    </source>
</evidence>
<keyword evidence="4" id="KW-1185">Reference proteome</keyword>
<feature type="region of interest" description="Disordered" evidence="1">
    <location>
        <begin position="241"/>
        <end position="286"/>
    </location>
</feature>
<keyword evidence="2" id="KW-0812">Transmembrane</keyword>
<proteinExistence type="predicted"/>
<reference evidence="3" key="1">
    <citation type="journal article" date="2020" name="Stud. Mycol.">
        <title>101 Dothideomycetes genomes: a test case for predicting lifestyles and emergence of pathogens.</title>
        <authorList>
            <person name="Haridas S."/>
            <person name="Albert R."/>
            <person name="Binder M."/>
            <person name="Bloem J."/>
            <person name="Labutti K."/>
            <person name="Salamov A."/>
            <person name="Andreopoulos B."/>
            <person name="Baker S."/>
            <person name="Barry K."/>
            <person name="Bills G."/>
            <person name="Bluhm B."/>
            <person name="Cannon C."/>
            <person name="Castanera R."/>
            <person name="Culley D."/>
            <person name="Daum C."/>
            <person name="Ezra D."/>
            <person name="Gonzalez J."/>
            <person name="Henrissat B."/>
            <person name="Kuo A."/>
            <person name="Liang C."/>
            <person name="Lipzen A."/>
            <person name="Lutzoni F."/>
            <person name="Magnuson J."/>
            <person name="Mondo S."/>
            <person name="Nolan M."/>
            <person name="Ohm R."/>
            <person name="Pangilinan J."/>
            <person name="Park H.-J."/>
            <person name="Ramirez L."/>
            <person name="Alfaro M."/>
            <person name="Sun H."/>
            <person name="Tritt A."/>
            <person name="Yoshinaga Y."/>
            <person name="Zwiers L.-H."/>
            <person name="Turgeon B."/>
            <person name="Goodwin S."/>
            <person name="Spatafora J."/>
            <person name="Crous P."/>
            <person name="Grigoriev I."/>
        </authorList>
    </citation>
    <scope>NUCLEOTIDE SEQUENCE</scope>
    <source>
        <strain evidence="3">CBS 675.92</strain>
    </source>
</reference>
<feature type="compositionally biased region" description="Gly residues" evidence="1">
    <location>
        <begin position="136"/>
        <end position="146"/>
    </location>
</feature>
<evidence type="ECO:0000313" key="3">
    <source>
        <dbReference type="EMBL" id="KAF1963418.1"/>
    </source>
</evidence>
<evidence type="ECO:0000313" key="4">
    <source>
        <dbReference type="Proteomes" id="UP000800035"/>
    </source>
</evidence>
<feature type="transmembrane region" description="Helical" evidence="2">
    <location>
        <begin position="62"/>
        <end position="84"/>
    </location>
</feature>
<feature type="region of interest" description="Disordered" evidence="1">
    <location>
        <begin position="177"/>
        <end position="227"/>
    </location>
</feature>
<name>A0A6A5UF86_9PLEO</name>
<dbReference type="Proteomes" id="UP000800035">
    <property type="component" value="Unassembled WGS sequence"/>
</dbReference>
<evidence type="ECO:0000256" key="1">
    <source>
        <dbReference type="SAM" id="MobiDB-lite"/>
    </source>
</evidence>
<keyword evidence="2" id="KW-1133">Transmembrane helix</keyword>